<name>A0A1X7DEV8_9BACT</name>
<evidence type="ECO:0000256" key="7">
    <source>
        <dbReference type="SAM" id="Phobius"/>
    </source>
</evidence>
<keyword evidence="6 7" id="KW-0472">Membrane</keyword>
<evidence type="ECO:0000256" key="6">
    <source>
        <dbReference type="ARBA" id="ARBA00023136"/>
    </source>
</evidence>
<reference evidence="10" key="1">
    <citation type="submission" date="2017-04" db="EMBL/GenBank/DDBJ databases">
        <authorList>
            <person name="Varghese N."/>
            <person name="Submissions S."/>
        </authorList>
    </citation>
    <scope>NUCLEOTIDE SEQUENCE [LARGE SCALE GENOMIC DNA]</scope>
    <source>
        <strain evidence="10">K3S</strain>
    </source>
</reference>
<feature type="transmembrane region" description="Helical" evidence="7">
    <location>
        <begin position="89"/>
        <end position="110"/>
    </location>
</feature>
<evidence type="ECO:0000256" key="5">
    <source>
        <dbReference type="ARBA" id="ARBA00022989"/>
    </source>
</evidence>
<keyword evidence="2" id="KW-1003">Cell membrane</keyword>
<dbReference type="Pfam" id="PF01569">
    <property type="entry name" value="PAP2"/>
    <property type="match status" value="1"/>
</dbReference>
<keyword evidence="3 7" id="KW-0812">Transmembrane</keyword>
<evidence type="ECO:0000313" key="10">
    <source>
        <dbReference type="Proteomes" id="UP000192906"/>
    </source>
</evidence>
<dbReference type="AlphaFoldDB" id="A0A1X7DEV8"/>
<sequence>MFRDSDKLGKWTLFTGILTIFMIVLLFQFIDLPIAKAAHKLQNTFLVTVCKVISDLVSEQVVQTIAFFTLLSGVYDTVVNGQSMRSRSLLFIALATGSAMLIGDELKWFFGRCRPPLFFKDGSYGFTWFSTEYLKNSFPSGHTLRAFSLTSAIALLLPKKRYIPIIAAVLVAISRVVVGKHYPSDVIFGAFIGMTCTAWSYFFIFAKTRCPR</sequence>
<dbReference type="PANTHER" id="PTHR14969:SF62">
    <property type="entry name" value="DECAPRENYLPHOSPHORYL-5-PHOSPHORIBOSE PHOSPHATASE RV3807C-RELATED"/>
    <property type="match status" value="1"/>
</dbReference>
<feature type="transmembrane region" description="Helical" evidence="7">
    <location>
        <begin position="186"/>
        <end position="206"/>
    </location>
</feature>
<keyword evidence="5 7" id="KW-1133">Transmembrane helix</keyword>
<dbReference type="OrthoDB" id="9801622at2"/>
<dbReference type="PANTHER" id="PTHR14969">
    <property type="entry name" value="SPHINGOSINE-1-PHOSPHATE PHOSPHOHYDROLASE"/>
    <property type="match status" value="1"/>
</dbReference>
<dbReference type="RefSeq" id="WP_085101440.1">
    <property type="nucleotide sequence ID" value="NZ_FWZU01000003.1"/>
</dbReference>
<dbReference type="Gene3D" id="1.20.144.10">
    <property type="entry name" value="Phosphatidic acid phosphatase type 2/haloperoxidase"/>
    <property type="match status" value="1"/>
</dbReference>
<evidence type="ECO:0000256" key="3">
    <source>
        <dbReference type="ARBA" id="ARBA00022692"/>
    </source>
</evidence>
<dbReference type="SUPFAM" id="SSF48317">
    <property type="entry name" value="Acid phosphatase/Vanadium-dependent haloperoxidase"/>
    <property type="match status" value="1"/>
</dbReference>
<evidence type="ECO:0000259" key="8">
    <source>
        <dbReference type="SMART" id="SM00014"/>
    </source>
</evidence>
<comment type="subcellular location">
    <subcellularLocation>
        <location evidence="1">Cell membrane</location>
        <topology evidence="1">Multi-pass membrane protein</topology>
    </subcellularLocation>
</comment>
<dbReference type="GO" id="GO:0005886">
    <property type="term" value="C:plasma membrane"/>
    <property type="evidence" value="ECO:0007669"/>
    <property type="project" value="UniProtKB-SubCell"/>
</dbReference>
<evidence type="ECO:0000256" key="4">
    <source>
        <dbReference type="ARBA" id="ARBA00022801"/>
    </source>
</evidence>
<organism evidence="9 10">
    <name type="scientific">Desulfovibrio gilichinskyi</name>
    <dbReference type="NCBI Taxonomy" id="1519643"/>
    <lineage>
        <taxon>Bacteria</taxon>
        <taxon>Pseudomonadati</taxon>
        <taxon>Thermodesulfobacteriota</taxon>
        <taxon>Desulfovibrionia</taxon>
        <taxon>Desulfovibrionales</taxon>
        <taxon>Desulfovibrionaceae</taxon>
        <taxon>Desulfovibrio</taxon>
    </lineage>
</organism>
<evidence type="ECO:0000313" key="9">
    <source>
        <dbReference type="EMBL" id="SMF14342.1"/>
    </source>
</evidence>
<dbReference type="GO" id="GO:0016787">
    <property type="term" value="F:hydrolase activity"/>
    <property type="evidence" value="ECO:0007669"/>
    <property type="project" value="UniProtKB-KW"/>
</dbReference>
<dbReference type="InterPro" id="IPR036938">
    <property type="entry name" value="PAP2/HPO_sf"/>
</dbReference>
<protein>
    <submittedName>
        <fullName evidence="9">PAP2 superfamily protein</fullName>
    </submittedName>
</protein>
<gene>
    <name evidence="9" type="ORF">SAMN06295933_1810</name>
</gene>
<dbReference type="EMBL" id="FWZU01000003">
    <property type="protein sequence ID" value="SMF14342.1"/>
    <property type="molecule type" value="Genomic_DNA"/>
</dbReference>
<proteinExistence type="predicted"/>
<dbReference type="SMART" id="SM00014">
    <property type="entry name" value="acidPPc"/>
    <property type="match status" value="1"/>
</dbReference>
<dbReference type="Proteomes" id="UP000192906">
    <property type="component" value="Unassembled WGS sequence"/>
</dbReference>
<keyword evidence="10" id="KW-1185">Reference proteome</keyword>
<keyword evidence="4" id="KW-0378">Hydrolase</keyword>
<feature type="domain" description="Phosphatidic acid phosphatase type 2/haloperoxidase" evidence="8">
    <location>
        <begin position="89"/>
        <end position="201"/>
    </location>
</feature>
<accession>A0A1X7DEV8</accession>
<feature type="transmembrane region" description="Helical" evidence="7">
    <location>
        <begin position="12"/>
        <end position="30"/>
    </location>
</feature>
<evidence type="ECO:0000256" key="2">
    <source>
        <dbReference type="ARBA" id="ARBA00022475"/>
    </source>
</evidence>
<feature type="transmembrane region" description="Helical" evidence="7">
    <location>
        <begin position="162"/>
        <end position="180"/>
    </location>
</feature>
<dbReference type="InterPro" id="IPR000326">
    <property type="entry name" value="PAP2/HPO"/>
</dbReference>
<evidence type="ECO:0000256" key="1">
    <source>
        <dbReference type="ARBA" id="ARBA00004651"/>
    </source>
</evidence>
<dbReference type="STRING" id="1519643.SAMN06295933_1810"/>